<dbReference type="PANTHER" id="PTHR12245:SF5">
    <property type="entry name" value="SPRY DOMAIN-CONTAINING SOCS BOX PROTEIN 3"/>
    <property type="match status" value="1"/>
</dbReference>
<dbReference type="PROSITE" id="PS50089">
    <property type="entry name" value="ZF_RING_2"/>
    <property type="match status" value="1"/>
</dbReference>
<gene>
    <name evidence="4" type="ORF">IMG5_145790</name>
</gene>
<organism evidence="4 5">
    <name type="scientific">Ichthyophthirius multifiliis</name>
    <name type="common">White spot disease agent</name>
    <name type="synonym">Ich</name>
    <dbReference type="NCBI Taxonomy" id="5932"/>
    <lineage>
        <taxon>Eukaryota</taxon>
        <taxon>Sar</taxon>
        <taxon>Alveolata</taxon>
        <taxon>Ciliophora</taxon>
        <taxon>Intramacronucleata</taxon>
        <taxon>Oligohymenophorea</taxon>
        <taxon>Hymenostomatida</taxon>
        <taxon>Ophryoglenina</taxon>
        <taxon>Ichthyophthirius</taxon>
    </lineage>
</organism>
<protein>
    <submittedName>
        <fullName evidence="4">Spry domain protein</fullName>
    </submittedName>
</protein>
<dbReference type="AlphaFoldDB" id="G0QXX3"/>
<evidence type="ECO:0000313" key="5">
    <source>
        <dbReference type="Proteomes" id="UP000008983"/>
    </source>
</evidence>
<dbReference type="SUPFAM" id="SSF57850">
    <property type="entry name" value="RING/U-box"/>
    <property type="match status" value="1"/>
</dbReference>
<feature type="domain" description="RING-type" evidence="2">
    <location>
        <begin position="22"/>
        <end position="58"/>
    </location>
</feature>
<dbReference type="InterPro" id="IPR043136">
    <property type="entry name" value="B30.2/SPRY_sf"/>
</dbReference>
<name>G0QXX3_ICHMU</name>
<dbReference type="Gene3D" id="3.30.40.10">
    <property type="entry name" value="Zinc/RING finger domain, C3HC4 (zinc finger)"/>
    <property type="match status" value="1"/>
</dbReference>
<keyword evidence="5" id="KW-1185">Reference proteome</keyword>
<dbReference type="RefSeq" id="XP_004031161.1">
    <property type="nucleotide sequence ID" value="XM_004031113.1"/>
</dbReference>
<dbReference type="GeneID" id="14906032"/>
<dbReference type="InterPro" id="IPR013083">
    <property type="entry name" value="Znf_RING/FYVE/PHD"/>
</dbReference>
<dbReference type="EMBL" id="GL984091">
    <property type="protein sequence ID" value="EGR29925.1"/>
    <property type="molecule type" value="Genomic_DNA"/>
</dbReference>
<keyword evidence="1" id="KW-0862">Zinc</keyword>
<evidence type="ECO:0000313" key="4">
    <source>
        <dbReference type="EMBL" id="EGR29925.1"/>
    </source>
</evidence>
<dbReference type="GO" id="GO:0008270">
    <property type="term" value="F:zinc ion binding"/>
    <property type="evidence" value="ECO:0007669"/>
    <property type="project" value="UniProtKB-KW"/>
</dbReference>
<dbReference type="InterPro" id="IPR003877">
    <property type="entry name" value="SPRY_dom"/>
</dbReference>
<dbReference type="InterPro" id="IPR001870">
    <property type="entry name" value="B30.2/SPRY"/>
</dbReference>
<evidence type="ECO:0000259" key="3">
    <source>
        <dbReference type="PROSITE" id="PS50188"/>
    </source>
</evidence>
<dbReference type="SMART" id="SM00449">
    <property type="entry name" value="SPRY"/>
    <property type="match status" value="1"/>
</dbReference>
<dbReference type="InterPro" id="IPR001841">
    <property type="entry name" value="Znf_RING"/>
</dbReference>
<dbReference type="Proteomes" id="UP000008983">
    <property type="component" value="Unassembled WGS sequence"/>
</dbReference>
<dbReference type="InterPro" id="IPR050672">
    <property type="entry name" value="FBXO45-Fsn/SPSB_families"/>
</dbReference>
<dbReference type="InterPro" id="IPR013320">
    <property type="entry name" value="ConA-like_dom_sf"/>
</dbReference>
<sequence>MNNKLGGYDTQLFTYIDEQFECLICSNIVRDPKECNGCGSLYCKCCIDDWLQKKKECPKRCDMSLHQIIPVQSKALLRIYNNLDMKCPNNDCEKQIKLSDYAQHEIICNSKQCLNFQVCKNKENQQFGNKQICSLECDLQYQLLQQFNKQEQLKIISQFLKNQIQKPQNDINQQAFQQIPQKSQIQQQSNIIPQGLVQLNDQLQWNPNCSGTGIKLYNNNTHCWLQESSYMFRTILADQAFYQGAHYWEIHADDRTENELKIGVSIKKDFNYNSAFCDFEYGFAFYGLGQLRHGSNASGPSFGQRFKKEGYLGIFLNMNKGQLSFALNGNFLGIAFTNEVLKKGPIYPAVSLLHQAGCKIKSGLPLPNYFPV</sequence>
<dbReference type="CDD" id="cd11709">
    <property type="entry name" value="SPRY"/>
    <property type="match status" value="1"/>
</dbReference>
<evidence type="ECO:0000256" key="1">
    <source>
        <dbReference type="PROSITE-ProRule" id="PRU00175"/>
    </source>
</evidence>
<dbReference type="eggNOG" id="KOG4367">
    <property type="taxonomic scope" value="Eukaryota"/>
</dbReference>
<accession>G0QXX3</accession>
<dbReference type="SUPFAM" id="SSF49899">
    <property type="entry name" value="Concanavalin A-like lectins/glucanases"/>
    <property type="match status" value="1"/>
</dbReference>
<feature type="domain" description="B30.2/SPRY" evidence="3">
    <location>
        <begin position="183"/>
        <end position="369"/>
    </location>
</feature>
<proteinExistence type="predicted"/>
<keyword evidence="1" id="KW-0863">Zinc-finger</keyword>
<evidence type="ECO:0000259" key="2">
    <source>
        <dbReference type="PROSITE" id="PS50089"/>
    </source>
</evidence>
<dbReference type="OMA" id="KWDKQRM"/>
<dbReference type="STRING" id="857967.G0QXX3"/>
<dbReference type="Gene3D" id="2.60.120.920">
    <property type="match status" value="1"/>
</dbReference>
<keyword evidence="1" id="KW-0479">Metal-binding</keyword>
<dbReference type="OrthoDB" id="5547302at2759"/>
<reference evidence="4 5" key="1">
    <citation type="submission" date="2011-07" db="EMBL/GenBank/DDBJ databases">
        <authorList>
            <person name="Coyne R."/>
            <person name="Brami D."/>
            <person name="Johnson J."/>
            <person name="Hostetler J."/>
            <person name="Hannick L."/>
            <person name="Clark T."/>
            <person name="Cassidy-Hanley D."/>
            <person name="Inman J."/>
        </authorList>
    </citation>
    <scope>NUCLEOTIDE SEQUENCE [LARGE SCALE GENOMIC DNA]</scope>
    <source>
        <strain evidence="4 5">G5</strain>
    </source>
</reference>
<dbReference type="InParanoid" id="G0QXX3"/>
<dbReference type="PROSITE" id="PS50188">
    <property type="entry name" value="B302_SPRY"/>
    <property type="match status" value="1"/>
</dbReference>
<dbReference type="Pfam" id="PF00622">
    <property type="entry name" value="SPRY"/>
    <property type="match status" value="1"/>
</dbReference>
<dbReference type="PANTHER" id="PTHR12245">
    <property type="entry name" value="SPRY DOMAIN CONTAINING SOCS BOX PROTEIN"/>
    <property type="match status" value="1"/>
</dbReference>